<evidence type="ECO:0000313" key="5">
    <source>
        <dbReference type="Proteomes" id="UP001591681"/>
    </source>
</evidence>
<feature type="region of interest" description="Disordered" evidence="1">
    <location>
        <begin position="783"/>
        <end position="803"/>
    </location>
</feature>
<dbReference type="InterPro" id="IPR021392">
    <property type="entry name" value="Focadhesin_C"/>
</dbReference>
<keyword evidence="5" id="KW-1185">Reference proteome</keyword>
<evidence type="ECO:0000259" key="2">
    <source>
        <dbReference type="Pfam" id="PF11229"/>
    </source>
</evidence>
<dbReference type="EMBL" id="JBHFQA010000022">
    <property type="protein sequence ID" value="KAL2078934.1"/>
    <property type="molecule type" value="Genomic_DNA"/>
</dbReference>
<proteinExistence type="predicted"/>
<evidence type="ECO:0000256" key="1">
    <source>
        <dbReference type="SAM" id="MobiDB-lite"/>
    </source>
</evidence>
<dbReference type="InterPro" id="IPR045163">
    <property type="entry name" value="Focadhesin/RST1"/>
</dbReference>
<feature type="compositionally biased region" description="Acidic residues" evidence="1">
    <location>
        <begin position="791"/>
        <end position="803"/>
    </location>
</feature>
<gene>
    <name evidence="4" type="ORF">ACEWY4_024678</name>
</gene>
<dbReference type="Proteomes" id="UP001591681">
    <property type="component" value="Unassembled WGS sequence"/>
</dbReference>
<evidence type="ECO:0008006" key="6">
    <source>
        <dbReference type="Google" id="ProtNLM"/>
    </source>
</evidence>
<dbReference type="PANTHER" id="PTHR16212:SF4">
    <property type="entry name" value="FOCADHESIN"/>
    <property type="match status" value="1"/>
</dbReference>
<sequence>MTEGLKQRFEFPSYLIQAQAVRSLVAAVLKEKSESEKTGQTSSQGPAIECLWEQCCSDSVVVRSACCDALVLLVKQAHVDLQHTLNSILNLLPSARNVQGLISVLSRLLQLQLKQVDRGATFTCPYSIRTFPHPFISLVENRADCWPFLLQEIQDSLTQATLRGDVEYVSMLDPFLRYLYCDPQRLPEHALLRHSLITVLLPAPGGPVPLSASRGPVLLPASGGPVPLPESGGSVPLTVSVGPVPLPESGGSVAGGKEGPRVKVTHSVVRCLLELLPHMQVDSVGAVLELSDLVGALCPVLLQEAGLWSRELALLPLHLLCASRLCLDLGADCTPLLRHLQRLLPTCAQVVRLDQVLMGVCVLLLHAPAPQQTALLELAVCVLGVCVEPPVGLGGVLLLPLLQVLSSCSLMEALSDPHTRCTNQNLAQQLLNTIQDQNHTAMSSQTGVCECVCVGLPLSVWHSELEVACRTLRRISGVAEATVEWLHSVGSALPLSQDVPDTLPLLLAHAIACHHGDVCHLALDTAAALTHAHPTQVPRLLPVLMYKLGKTSDPALSHSLLYTLPKLATHKLCVPQVLHVLQTLGSAPKLRAVVLRLMTALWEKQDRVYPDLQRLMGVLEKSAALLSKDAQWEQVLARAACIRDICRERPYQHGGDMLAAITHTLSQCTRRDQATPAALALQGLQELCRAEVVDICSTWRALSPQLCSDSRPLIMKTTAELLSLVPQLAVKTEDYEKLKEQVVTVLWGYALSKDPEVSSSGYKALSEFPEVCHVILHLPEEARPERKQADGEEEEGGETEGQEDVCVPGASYIKLLALTPPSVLPALGLFLRALVGQEMAQMPRGVYHLALRGGGLRSDQGKTLAGVPAFVLKTYEKNTQPGLKPGLAAGLLLCYDLPIQTDRDGRPISRFCVSRGRSYQQTLAALIHEVNIQPSEWHRSLLLPQAWRGFMSRAYHAVLQGRKAELEMLQKQGKGSPEELQYKHHCAWLWVRDQLTDVVKSAAKESPVVQGNSILALSGLAAELTKYESNLPADSSGELGAGPEILPTVHWLSMVIDTLLSIVSSSYRPKGQVFPWFLHRSYSGENTASVIARSCAALGLTLLVPVLVTYQREALPDILALLKAALPGQPSADESQALQFHTGLVLGMLLSALQEERISDVSGRSMSELFSSALDALEACCFDPNLEYNAGCVLGAGLALSGMGRSGQGEQRARLQLTLHKLLNSLQDASSQQGRMAQEVLAYSVACVCVSGFRSGLVSAEKAEEIMNTLRSMTEESQQTPGFALALGVVVHGLSCSGHGKAEDIQPRLLAAWTKILLAEGCPTMQRLAALNGLVALVGSEDGLIQLRVEQEQTSQQQNRLNEVIRSITQVISFSGAIGLQSNGACLVGHLHLAHMSSSHTRTAVPQDFSYLPEKSVIRAAVDYLTEAGKKGPEVATPELVKTALCPLASVGGTHQYPPINWSALLSPLMRLNFGEEVQHHCIELAATQAQSSQSASLFLGVWLAPPLVHSLSVRTRAHLYECMGTWMRHVAEDKLQVYVDTLGVQQFSPDLRPQRLTLCGAVLRGLTVAMAMPNPPQACWTTLCSTAEKIYTLLPDHIQDADVELYEGVAKCLSEMSDSEIDRIATVTEANVEKAAFTLALLCSQGRVPLLSLNDVISAALQLANKDRVGWLLLQCLYQSRFASGSNTGVAKRMEWLLELMGHIRNVAYGTTTVKCDSITEATDFLFGVFSAALVCWADLSMPLLLGVRAQWFPWKQSAVQPGVAHLLYGAPSAQEQVLQLCQMALPNCMVQLLGKDPWKAQSQKFIDWLFSMAEAPATGLSERTIFSAKAALLSLKGSPEFKKKGVWTRAYGW</sequence>
<evidence type="ECO:0000259" key="3">
    <source>
        <dbReference type="Pfam" id="PF12530"/>
    </source>
</evidence>
<evidence type="ECO:0000313" key="4">
    <source>
        <dbReference type="EMBL" id="KAL2078934.1"/>
    </source>
</evidence>
<dbReference type="InterPro" id="IPR016024">
    <property type="entry name" value="ARM-type_fold"/>
</dbReference>
<dbReference type="Pfam" id="PF12530">
    <property type="entry name" value="DUF3730"/>
    <property type="match status" value="1"/>
</dbReference>
<name>A0ABD1IVN8_9TELE</name>
<protein>
    <recommendedName>
        <fullName evidence="6">Focadhesin</fullName>
    </recommendedName>
</protein>
<feature type="domain" description="DUF3730" evidence="3">
    <location>
        <begin position="541"/>
        <end position="765"/>
    </location>
</feature>
<dbReference type="PANTHER" id="PTHR16212">
    <property type="entry name" value="FOCADHESIN FAMILY MEMBER"/>
    <property type="match status" value="1"/>
</dbReference>
<accession>A0ABD1IVN8</accession>
<comment type="caution">
    <text evidence="4">The sequence shown here is derived from an EMBL/GenBank/DDBJ whole genome shotgun (WGS) entry which is preliminary data.</text>
</comment>
<feature type="domain" description="Focadhesin C-terminal" evidence="2">
    <location>
        <begin position="1267"/>
        <end position="1855"/>
    </location>
</feature>
<reference evidence="4 5" key="1">
    <citation type="submission" date="2024-09" db="EMBL/GenBank/DDBJ databases">
        <title>A chromosome-level genome assembly of Gray's grenadier anchovy, Coilia grayii.</title>
        <authorList>
            <person name="Fu Z."/>
        </authorList>
    </citation>
    <scope>NUCLEOTIDE SEQUENCE [LARGE SCALE GENOMIC DNA]</scope>
    <source>
        <strain evidence="4">G4</strain>
        <tissue evidence="4">Muscle</tissue>
    </source>
</reference>
<dbReference type="Pfam" id="PF11229">
    <property type="entry name" value="Focadhesin"/>
    <property type="match status" value="1"/>
</dbReference>
<organism evidence="4 5">
    <name type="scientific">Coilia grayii</name>
    <name type="common">Gray's grenadier anchovy</name>
    <dbReference type="NCBI Taxonomy" id="363190"/>
    <lineage>
        <taxon>Eukaryota</taxon>
        <taxon>Metazoa</taxon>
        <taxon>Chordata</taxon>
        <taxon>Craniata</taxon>
        <taxon>Vertebrata</taxon>
        <taxon>Euteleostomi</taxon>
        <taxon>Actinopterygii</taxon>
        <taxon>Neopterygii</taxon>
        <taxon>Teleostei</taxon>
        <taxon>Clupei</taxon>
        <taxon>Clupeiformes</taxon>
        <taxon>Clupeoidei</taxon>
        <taxon>Engraulidae</taxon>
        <taxon>Coilinae</taxon>
        <taxon>Coilia</taxon>
    </lineage>
</organism>
<dbReference type="SUPFAM" id="SSF48371">
    <property type="entry name" value="ARM repeat"/>
    <property type="match status" value="2"/>
</dbReference>
<dbReference type="InterPro" id="IPR022542">
    <property type="entry name" value="FOCAD/RST1_DUF3730"/>
</dbReference>